<dbReference type="GO" id="GO:0000976">
    <property type="term" value="F:transcription cis-regulatory region binding"/>
    <property type="evidence" value="ECO:0007669"/>
    <property type="project" value="TreeGrafter"/>
</dbReference>
<evidence type="ECO:0000313" key="5">
    <source>
        <dbReference type="EMBL" id="KXP12103.1"/>
    </source>
</evidence>
<evidence type="ECO:0000259" key="3">
    <source>
        <dbReference type="PROSITE" id="PS50977"/>
    </source>
</evidence>
<reference evidence="5" key="1">
    <citation type="submission" date="2016-02" db="EMBL/GenBank/DDBJ databases">
        <authorList>
            <person name="Teng J.L."/>
            <person name="Yang Y."/>
            <person name="Huang Y."/>
            <person name="Guo F."/>
            <person name="Wei W."/>
            <person name="Chen J.H."/>
            <person name="Wong S.Y."/>
            <person name="Lau S.K."/>
            <person name="Woo P.C."/>
        </authorList>
    </citation>
    <scope>NUCLEOTIDE SEQUENCE</scope>
    <source>
        <strain evidence="5">JCM 15929</strain>
    </source>
</reference>
<evidence type="ECO:0000313" key="4">
    <source>
        <dbReference type="EMBL" id="KXP00809.1"/>
    </source>
</evidence>
<comment type="caution">
    <text evidence="5">The sequence shown here is derived from an EMBL/GenBank/DDBJ whole genome shotgun (WGS) entry which is preliminary data.</text>
</comment>
<organism evidence="5 6">
    <name type="scientific">Tsukamurella pseudospumae</name>
    <dbReference type="NCBI Taxonomy" id="239498"/>
    <lineage>
        <taxon>Bacteria</taxon>
        <taxon>Bacillati</taxon>
        <taxon>Actinomycetota</taxon>
        <taxon>Actinomycetes</taxon>
        <taxon>Mycobacteriales</taxon>
        <taxon>Tsukamurellaceae</taxon>
        <taxon>Tsukamurella</taxon>
    </lineage>
</organism>
<accession>A0A138ANS9</accession>
<dbReference type="InterPro" id="IPR009057">
    <property type="entry name" value="Homeodomain-like_sf"/>
</dbReference>
<feature type="DNA-binding region" description="H-T-H motif" evidence="2">
    <location>
        <begin position="24"/>
        <end position="43"/>
    </location>
</feature>
<dbReference type="EMBL" id="LSRF01000015">
    <property type="protein sequence ID" value="KXP12103.1"/>
    <property type="molecule type" value="Genomic_DNA"/>
</dbReference>
<dbReference type="EMBL" id="LSRE01000002">
    <property type="protein sequence ID" value="KXP00809.1"/>
    <property type="molecule type" value="Genomic_DNA"/>
</dbReference>
<evidence type="ECO:0000313" key="6">
    <source>
        <dbReference type="Proteomes" id="UP000070258"/>
    </source>
</evidence>
<dbReference type="PANTHER" id="PTHR30055">
    <property type="entry name" value="HTH-TYPE TRANSCRIPTIONAL REGULATOR RUTR"/>
    <property type="match status" value="1"/>
</dbReference>
<evidence type="ECO:0000256" key="1">
    <source>
        <dbReference type="ARBA" id="ARBA00023125"/>
    </source>
</evidence>
<name>A0A138ANS9_9ACTN</name>
<dbReference type="GO" id="GO:0003700">
    <property type="term" value="F:DNA-binding transcription factor activity"/>
    <property type="evidence" value="ECO:0007669"/>
    <property type="project" value="TreeGrafter"/>
</dbReference>
<feature type="domain" description="HTH tetR-type" evidence="3">
    <location>
        <begin position="1"/>
        <end position="61"/>
    </location>
</feature>
<dbReference type="Pfam" id="PF00440">
    <property type="entry name" value="TetR_N"/>
    <property type="match status" value="1"/>
</dbReference>
<protein>
    <recommendedName>
        <fullName evidence="3">HTH tetR-type domain-containing protein</fullName>
    </recommendedName>
</protein>
<dbReference type="Proteomes" id="UP000070409">
    <property type="component" value="Unassembled WGS sequence"/>
</dbReference>
<dbReference type="SUPFAM" id="SSF46689">
    <property type="entry name" value="Homeodomain-like"/>
    <property type="match status" value="1"/>
</dbReference>
<keyword evidence="7" id="KW-1185">Reference proteome</keyword>
<dbReference type="Gene3D" id="1.10.357.10">
    <property type="entry name" value="Tetracycline Repressor, domain 2"/>
    <property type="match status" value="1"/>
</dbReference>
<dbReference type="PROSITE" id="PS50977">
    <property type="entry name" value="HTH_TETR_2"/>
    <property type="match status" value="1"/>
</dbReference>
<reference evidence="6" key="2">
    <citation type="submission" date="2016-02" db="EMBL/GenBank/DDBJ databases">
        <authorList>
            <person name="Wen L."/>
            <person name="He K."/>
            <person name="Yang H."/>
        </authorList>
    </citation>
    <scope>NUCLEOTIDE SEQUENCE [LARGE SCALE GENOMIC DNA]</scope>
    <source>
        <strain evidence="6">JCM 15929</strain>
    </source>
</reference>
<gene>
    <name evidence="5" type="ORF">AXK60_23860</name>
    <name evidence="4" type="ORF">AXK61_12400</name>
</gene>
<dbReference type="InterPro" id="IPR001647">
    <property type="entry name" value="HTH_TetR"/>
</dbReference>
<reference evidence="4 7" key="3">
    <citation type="submission" date="2016-02" db="EMBL/GenBank/DDBJ databases">
        <authorList>
            <person name="Teng J.L."/>
            <person name="Tang Y."/>
            <person name="Huang Y."/>
            <person name="Guo F."/>
            <person name="Wei W."/>
            <person name="Chen J.H."/>
            <person name="Wong S.Y."/>
            <person name="Lau S.K."/>
            <person name="Woo P.C."/>
        </authorList>
    </citation>
    <scope>NUCLEOTIDE SEQUENCE [LARGE SCALE GENOMIC DNA]</scope>
    <source>
        <strain evidence="4 7">JCM 13375</strain>
    </source>
</reference>
<evidence type="ECO:0000256" key="2">
    <source>
        <dbReference type="PROSITE-ProRule" id="PRU00335"/>
    </source>
</evidence>
<dbReference type="PANTHER" id="PTHR30055:SF223">
    <property type="entry name" value="HTH-TYPE TRANSCRIPTIONAL REGULATOR UIDR"/>
    <property type="match status" value="1"/>
</dbReference>
<dbReference type="Proteomes" id="UP000070258">
    <property type="component" value="Unassembled WGS sequence"/>
</dbReference>
<dbReference type="AlphaFoldDB" id="A0A138ANS9"/>
<dbReference type="InterPro" id="IPR050109">
    <property type="entry name" value="HTH-type_TetR-like_transc_reg"/>
</dbReference>
<dbReference type="STRING" id="239498.AXK60_23860"/>
<evidence type="ECO:0000313" key="7">
    <source>
        <dbReference type="Proteomes" id="UP000070409"/>
    </source>
</evidence>
<keyword evidence="1 2" id="KW-0238">DNA-binding</keyword>
<proteinExistence type="predicted"/>
<sequence>MHDPDELLDAAVRLFARDGTRGLTVAAVAREAKSPSGSVYHLYPGRPALLAAVWLRAVRRFQDAYTAAWGDIGTAAEAAASVHWVVDRCRADLGEALVLQAGPQAFAVDDWPPATAEEWARLSTERAVATGAIVRRVSRDCGLPRADVFFAMYDVPLAVLRRYLLAGEPPPASAADVAERLAGRLLAG</sequence>